<dbReference type="Proteomes" id="UP001054837">
    <property type="component" value="Unassembled WGS sequence"/>
</dbReference>
<proteinExistence type="predicted"/>
<accession>A0AAV4R9E5</accession>
<keyword evidence="2" id="KW-1185">Reference proteome</keyword>
<protein>
    <submittedName>
        <fullName evidence="1">Uncharacterized protein</fullName>
    </submittedName>
</protein>
<evidence type="ECO:0000313" key="1">
    <source>
        <dbReference type="EMBL" id="GIY16767.1"/>
    </source>
</evidence>
<dbReference type="EMBL" id="BPLQ01005721">
    <property type="protein sequence ID" value="GIY16767.1"/>
    <property type="molecule type" value="Genomic_DNA"/>
</dbReference>
<reference evidence="1 2" key="1">
    <citation type="submission" date="2021-06" db="EMBL/GenBank/DDBJ databases">
        <title>Caerostris darwini draft genome.</title>
        <authorList>
            <person name="Kono N."/>
            <person name="Arakawa K."/>
        </authorList>
    </citation>
    <scope>NUCLEOTIDE SEQUENCE [LARGE SCALE GENOMIC DNA]</scope>
</reference>
<name>A0AAV4R9E5_9ARAC</name>
<sequence>MVTRVLFINMKLPFYPSHLSQEKMRPGITYMTSLLCGSLSVMRICEEVPLRVRIRVRQRVEVAFKWTDKAKQRSSQIVKLCSQRTLLLP</sequence>
<comment type="caution">
    <text evidence="1">The sequence shown here is derived from an EMBL/GenBank/DDBJ whole genome shotgun (WGS) entry which is preliminary data.</text>
</comment>
<organism evidence="1 2">
    <name type="scientific">Caerostris darwini</name>
    <dbReference type="NCBI Taxonomy" id="1538125"/>
    <lineage>
        <taxon>Eukaryota</taxon>
        <taxon>Metazoa</taxon>
        <taxon>Ecdysozoa</taxon>
        <taxon>Arthropoda</taxon>
        <taxon>Chelicerata</taxon>
        <taxon>Arachnida</taxon>
        <taxon>Araneae</taxon>
        <taxon>Araneomorphae</taxon>
        <taxon>Entelegynae</taxon>
        <taxon>Araneoidea</taxon>
        <taxon>Araneidae</taxon>
        <taxon>Caerostris</taxon>
    </lineage>
</organism>
<gene>
    <name evidence="1" type="ORF">CDAR_558131</name>
</gene>
<evidence type="ECO:0000313" key="2">
    <source>
        <dbReference type="Proteomes" id="UP001054837"/>
    </source>
</evidence>
<dbReference type="AlphaFoldDB" id="A0AAV4R9E5"/>